<name>A0ACC1MUW5_9PEZI</name>
<comment type="caution">
    <text evidence="1">The sequence shown here is derived from an EMBL/GenBank/DDBJ whole genome shotgun (WGS) entry which is preliminary data.</text>
</comment>
<evidence type="ECO:0000313" key="1">
    <source>
        <dbReference type="EMBL" id="KAJ2970396.1"/>
    </source>
</evidence>
<proteinExistence type="predicted"/>
<evidence type="ECO:0000313" key="2">
    <source>
        <dbReference type="Proteomes" id="UP001143856"/>
    </source>
</evidence>
<protein>
    <submittedName>
        <fullName evidence="1">Uncharacterized protein</fullName>
    </submittedName>
</protein>
<gene>
    <name evidence="1" type="ORF">NUW58_g9710</name>
</gene>
<dbReference type="EMBL" id="JAPDGR010003678">
    <property type="protein sequence ID" value="KAJ2970396.1"/>
    <property type="molecule type" value="Genomic_DNA"/>
</dbReference>
<dbReference type="Proteomes" id="UP001143856">
    <property type="component" value="Unassembled WGS sequence"/>
</dbReference>
<sequence>MGKKDPAPGKDKEKVAGIGASRKRKVGRIIGEEQLDNEGDVLKTRKESNDEARIAKASADVRRLLYQDADTTSIQENGTPANPSRSSEAADDKSRKEQKSRQNEPSQKIVKSAKKKPVKKIKLSFGDDDGE</sequence>
<reference evidence="1" key="1">
    <citation type="submission" date="2022-10" db="EMBL/GenBank/DDBJ databases">
        <title>Genome Sequence of Xylaria curta.</title>
        <authorList>
            <person name="Buettner E."/>
        </authorList>
    </citation>
    <scope>NUCLEOTIDE SEQUENCE</scope>
    <source>
        <strain evidence="1">Babe10</strain>
    </source>
</reference>
<accession>A0ACC1MUW5</accession>
<keyword evidence="2" id="KW-1185">Reference proteome</keyword>
<organism evidence="1 2">
    <name type="scientific">Xylaria curta</name>
    <dbReference type="NCBI Taxonomy" id="42375"/>
    <lineage>
        <taxon>Eukaryota</taxon>
        <taxon>Fungi</taxon>
        <taxon>Dikarya</taxon>
        <taxon>Ascomycota</taxon>
        <taxon>Pezizomycotina</taxon>
        <taxon>Sordariomycetes</taxon>
        <taxon>Xylariomycetidae</taxon>
        <taxon>Xylariales</taxon>
        <taxon>Xylariaceae</taxon>
        <taxon>Xylaria</taxon>
    </lineage>
</organism>